<accession>A0A7C2S7F8</accession>
<evidence type="ECO:0000313" key="3">
    <source>
        <dbReference type="EMBL" id="HET21724.1"/>
    </source>
</evidence>
<dbReference type="Gene3D" id="6.10.30.10">
    <property type="match status" value="1"/>
</dbReference>
<dbReference type="SUPFAM" id="SSF50249">
    <property type="entry name" value="Nucleic acid-binding proteins"/>
    <property type="match status" value="1"/>
</dbReference>
<reference evidence="3" key="1">
    <citation type="journal article" date="2020" name="mSystems">
        <title>Genome- and Community-Level Interaction Insights into Carbon Utilization and Element Cycling Functions of Hydrothermarchaeota in Hydrothermal Sediment.</title>
        <authorList>
            <person name="Zhou Z."/>
            <person name="Liu Y."/>
            <person name="Xu W."/>
            <person name="Pan J."/>
            <person name="Luo Z.H."/>
            <person name="Li M."/>
        </authorList>
    </citation>
    <scope>NUCLEOTIDE SEQUENCE [LARGE SCALE GENOMIC DNA]</scope>
    <source>
        <strain evidence="3">SpSt-12</strain>
    </source>
</reference>
<dbReference type="InterPro" id="IPR052513">
    <property type="entry name" value="Thioester_dehydratase-like"/>
</dbReference>
<proteinExistence type="predicted"/>
<comment type="caution">
    <text evidence="3">The sequence shown here is derived from an EMBL/GenBank/DDBJ whole genome shotgun (WGS) entry which is preliminary data.</text>
</comment>
<name>A0A7C2S7F8_ARCFL</name>
<dbReference type="InterPro" id="IPR022002">
    <property type="entry name" value="ChsH2_Znr"/>
</dbReference>
<dbReference type="PANTHER" id="PTHR34075:SF6">
    <property type="entry name" value="DNA-BINDING PROTEIN"/>
    <property type="match status" value="1"/>
</dbReference>
<feature type="domain" description="ChsH2 rubredoxin-like zinc ribbon" evidence="2">
    <location>
        <begin position="52"/>
        <end position="87"/>
    </location>
</feature>
<dbReference type="EMBL" id="DSCQ01000081">
    <property type="protein sequence ID" value="HET21724.1"/>
    <property type="molecule type" value="Genomic_DNA"/>
</dbReference>
<dbReference type="InterPro" id="IPR002878">
    <property type="entry name" value="ChsH2_C"/>
</dbReference>
<protein>
    <submittedName>
        <fullName evidence="3">Zn-ribbon domain-containing OB-fold protein</fullName>
    </submittedName>
</protein>
<dbReference type="InterPro" id="IPR012340">
    <property type="entry name" value="NA-bd_OB-fold"/>
</dbReference>
<sequence length="165" mass="19121">MILMKEEIKKIIEETGLPIVRDEKSGTAQWVDLRELRLSYEISVENIKPFYEGLKEGKLLGTKCKKCERLFFPPQKDCPSCFDSEIEWVELKNEGTLETMTVVFVRPPSFSMYDPYPVAIAKLDEGPRILAWYNGDPRQVKPGMRVKVQVGRRKEGYLMYEIAPL</sequence>
<dbReference type="PANTHER" id="PTHR34075">
    <property type="entry name" value="BLR3430 PROTEIN"/>
    <property type="match status" value="1"/>
</dbReference>
<dbReference type="AlphaFoldDB" id="A0A7C2S7F8"/>
<evidence type="ECO:0000259" key="1">
    <source>
        <dbReference type="Pfam" id="PF01796"/>
    </source>
</evidence>
<dbReference type="Pfam" id="PF12172">
    <property type="entry name" value="zf-ChsH2"/>
    <property type="match status" value="1"/>
</dbReference>
<organism evidence="3">
    <name type="scientific">Archaeoglobus fulgidus</name>
    <dbReference type="NCBI Taxonomy" id="2234"/>
    <lineage>
        <taxon>Archaea</taxon>
        <taxon>Methanobacteriati</taxon>
        <taxon>Methanobacteriota</taxon>
        <taxon>Archaeoglobi</taxon>
        <taxon>Archaeoglobales</taxon>
        <taxon>Archaeoglobaceae</taxon>
        <taxon>Archaeoglobus</taxon>
    </lineage>
</organism>
<dbReference type="Pfam" id="PF01796">
    <property type="entry name" value="OB_ChsH2_C"/>
    <property type="match status" value="1"/>
</dbReference>
<feature type="domain" description="ChsH2 C-terminal OB-fold" evidence="1">
    <location>
        <begin position="88"/>
        <end position="149"/>
    </location>
</feature>
<gene>
    <name evidence="3" type="ORF">ENN70_06635</name>
</gene>
<evidence type="ECO:0000259" key="2">
    <source>
        <dbReference type="Pfam" id="PF12172"/>
    </source>
</evidence>